<evidence type="ECO:0000313" key="2">
    <source>
        <dbReference type="Proteomes" id="UP000006729"/>
    </source>
</evidence>
<sequence>MDLVFTLPSFLSQVTFDRRQKKACCLISFCNGVKCTLPELIYGLIDGFSGIRARGNHDDPTSINHKKTFSLQPSCMNVLLGQHMEFLPPSHLDAAIPCPVNATTDRGPSEQLLLRKRVAGFLGYF</sequence>
<gene>
    <name evidence="1" type="ORF">POPTR_018G027901v4</name>
</gene>
<name>A0ACC0RNE2_POPTR</name>
<protein>
    <submittedName>
        <fullName evidence="1">Uncharacterized protein</fullName>
    </submittedName>
</protein>
<reference evidence="1 2" key="1">
    <citation type="journal article" date="2006" name="Science">
        <title>The genome of black cottonwood, Populus trichocarpa (Torr. &amp; Gray).</title>
        <authorList>
            <person name="Tuskan G.A."/>
            <person name="Difazio S."/>
            <person name="Jansson S."/>
            <person name="Bohlmann J."/>
            <person name="Grigoriev I."/>
            <person name="Hellsten U."/>
            <person name="Putnam N."/>
            <person name="Ralph S."/>
            <person name="Rombauts S."/>
            <person name="Salamov A."/>
            <person name="Schein J."/>
            <person name="Sterck L."/>
            <person name="Aerts A."/>
            <person name="Bhalerao R.R."/>
            <person name="Bhalerao R.P."/>
            <person name="Blaudez D."/>
            <person name="Boerjan W."/>
            <person name="Brun A."/>
            <person name="Brunner A."/>
            <person name="Busov V."/>
            <person name="Campbell M."/>
            <person name="Carlson J."/>
            <person name="Chalot M."/>
            <person name="Chapman J."/>
            <person name="Chen G.L."/>
            <person name="Cooper D."/>
            <person name="Coutinho P.M."/>
            <person name="Couturier J."/>
            <person name="Covert S."/>
            <person name="Cronk Q."/>
            <person name="Cunningham R."/>
            <person name="Davis J."/>
            <person name="Degroeve S."/>
            <person name="Dejardin A."/>
            <person name="Depamphilis C."/>
            <person name="Detter J."/>
            <person name="Dirks B."/>
            <person name="Dubchak I."/>
            <person name="Duplessis S."/>
            <person name="Ehlting J."/>
            <person name="Ellis B."/>
            <person name="Gendler K."/>
            <person name="Goodstein D."/>
            <person name="Gribskov M."/>
            <person name="Grimwood J."/>
            <person name="Groover A."/>
            <person name="Gunter L."/>
            <person name="Hamberger B."/>
            <person name="Heinze B."/>
            <person name="Helariutta Y."/>
            <person name="Henrissat B."/>
            <person name="Holligan D."/>
            <person name="Holt R."/>
            <person name="Huang W."/>
            <person name="Islam-Faridi N."/>
            <person name="Jones S."/>
            <person name="Jones-Rhoades M."/>
            <person name="Jorgensen R."/>
            <person name="Joshi C."/>
            <person name="Kangasjarvi J."/>
            <person name="Karlsson J."/>
            <person name="Kelleher C."/>
            <person name="Kirkpatrick R."/>
            <person name="Kirst M."/>
            <person name="Kohler A."/>
            <person name="Kalluri U."/>
            <person name="Larimer F."/>
            <person name="Leebens-Mack J."/>
            <person name="Leple J.C."/>
            <person name="Locascio P."/>
            <person name="Lou Y."/>
            <person name="Lucas S."/>
            <person name="Martin F."/>
            <person name="Montanini B."/>
            <person name="Napoli C."/>
            <person name="Nelson D.R."/>
            <person name="Nelson C."/>
            <person name="Nieminen K."/>
            <person name="Nilsson O."/>
            <person name="Pereda V."/>
            <person name="Peter G."/>
            <person name="Philippe R."/>
            <person name="Pilate G."/>
            <person name="Poliakov A."/>
            <person name="Razumovskaya J."/>
            <person name="Richardson P."/>
            <person name="Rinaldi C."/>
            <person name="Ritland K."/>
            <person name="Rouze P."/>
            <person name="Ryaboy D."/>
            <person name="Schmutz J."/>
            <person name="Schrader J."/>
            <person name="Segerman B."/>
            <person name="Shin H."/>
            <person name="Siddiqui A."/>
            <person name="Sterky F."/>
            <person name="Terry A."/>
            <person name="Tsai C.J."/>
            <person name="Uberbacher E."/>
            <person name="Unneberg P."/>
            <person name="Vahala J."/>
            <person name="Wall K."/>
            <person name="Wessler S."/>
            <person name="Yang G."/>
            <person name="Yin T."/>
            <person name="Douglas C."/>
            <person name="Marra M."/>
            <person name="Sandberg G."/>
            <person name="Van de Peer Y."/>
            <person name="Rokhsar D."/>
        </authorList>
    </citation>
    <scope>NUCLEOTIDE SEQUENCE [LARGE SCALE GENOMIC DNA]</scope>
    <source>
        <strain evidence="2">cv. Nisqually</strain>
    </source>
</reference>
<dbReference type="Proteomes" id="UP000006729">
    <property type="component" value="Chromosome 18"/>
</dbReference>
<accession>A0ACC0RNE2</accession>
<organism evidence="1 2">
    <name type="scientific">Populus trichocarpa</name>
    <name type="common">Western balsam poplar</name>
    <name type="synonym">Populus balsamifera subsp. trichocarpa</name>
    <dbReference type="NCBI Taxonomy" id="3694"/>
    <lineage>
        <taxon>Eukaryota</taxon>
        <taxon>Viridiplantae</taxon>
        <taxon>Streptophyta</taxon>
        <taxon>Embryophyta</taxon>
        <taxon>Tracheophyta</taxon>
        <taxon>Spermatophyta</taxon>
        <taxon>Magnoliopsida</taxon>
        <taxon>eudicotyledons</taxon>
        <taxon>Gunneridae</taxon>
        <taxon>Pentapetalae</taxon>
        <taxon>rosids</taxon>
        <taxon>fabids</taxon>
        <taxon>Malpighiales</taxon>
        <taxon>Salicaceae</taxon>
        <taxon>Saliceae</taxon>
        <taxon>Populus</taxon>
    </lineage>
</organism>
<evidence type="ECO:0000313" key="1">
    <source>
        <dbReference type="EMBL" id="KAI9378055.1"/>
    </source>
</evidence>
<keyword evidence="2" id="KW-1185">Reference proteome</keyword>
<dbReference type="EMBL" id="CM009307">
    <property type="protein sequence ID" value="KAI9378055.1"/>
    <property type="molecule type" value="Genomic_DNA"/>
</dbReference>
<comment type="caution">
    <text evidence="1">The sequence shown here is derived from an EMBL/GenBank/DDBJ whole genome shotgun (WGS) entry which is preliminary data.</text>
</comment>
<proteinExistence type="predicted"/>